<keyword evidence="2" id="KW-1185">Reference proteome</keyword>
<dbReference type="AlphaFoldDB" id="A0A127VEE4"/>
<dbReference type="Proteomes" id="UP000071561">
    <property type="component" value="Chromosome"/>
</dbReference>
<proteinExistence type="predicted"/>
<dbReference type="RefSeq" id="WP_068402125.1">
    <property type="nucleotide sequence ID" value="NZ_CP014504.1"/>
</dbReference>
<dbReference type="EMBL" id="CP014504">
    <property type="protein sequence ID" value="AMP99713.1"/>
    <property type="molecule type" value="Genomic_DNA"/>
</dbReference>
<accession>A0A127VEE4</accession>
<sequence>MVSKLCDQIFDTVINQYHILDTIEQPMYTTNEVGSLSYLLYKKCWIDTVQWHMEDIIRNPAIDLKDGMDLKRRIDKSNQERTDTVEMIDDHFFYKYNDVDLKFNAKMNSESPAWLIDRVSILTLKIYHMNEETLRTNISIKHLDSCRDKLVILKEQHSDLMICLDDLIGEIQTGVKRMKVYRQMKMYNDENLNPVLYMNNRKKVNNLE</sequence>
<dbReference type="KEGG" id="pcm:AY601_2833"/>
<dbReference type="Pfam" id="PF14063">
    <property type="entry name" value="DUF4254"/>
    <property type="match status" value="1"/>
</dbReference>
<organism evidence="1 2">
    <name type="scientific">Pedobacter cryoconitis</name>
    <dbReference type="NCBI Taxonomy" id="188932"/>
    <lineage>
        <taxon>Bacteria</taxon>
        <taxon>Pseudomonadati</taxon>
        <taxon>Bacteroidota</taxon>
        <taxon>Sphingobacteriia</taxon>
        <taxon>Sphingobacteriales</taxon>
        <taxon>Sphingobacteriaceae</taxon>
        <taxon>Pedobacter</taxon>
    </lineage>
</organism>
<reference evidence="1 2" key="1">
    <citation type="submission" date="2016-03" db="EMBL/GenBank/DDBJ databases">
        <title>Complete genome sequence of Pedobacter cryoconitis PAMC 27485.</title>
        <authorList>
            <person name="Lee J."/>
            <person name="Kim O.-S."/>
        </authorList>
    </citation>
    <scope>NUCLEOTIDE SEQUENCE [LARGE SCALE GENOMIC DNA]</scope>
    <source>
        <strain evidence="1 2">PAMC 27485</strain>
    </source>
</reference>
<evidence type="ECO:0000313" key="2">
    <source>
        <dbReference type="Proteomes" id="UP000071561"/>
    </source>
</evidence>
<protein>
    <recommendedName>
        <fullName evidence="3">DUF4254 domain-containing protein</fullName>
    </recommendedName>
</protein>
<evidence type="ECO:0000313" key="1">
    <source>
        <dbReference type="EMBL" id="AMP99713.1"/>
    </source>
</evidence>
<dbReference type="PATRIC" id="fig|188932.3.peg.2953"/>
<dbReference type="OrthoDB" id="9805817at2"/>
<evidence type="ECO:0008006" key="3">
    <source>
        <dbReference type="Google" id="ProtNLM"/>
    </source>
</evidence>
<gene>
    <name evidence="1" type="ORF">AY601_2833</name>
</gene>
<name>A0A127VEE4_9SPHI</name>
<dbReference type="InterPro" id="IPR025350">
    <property type="entry name" value="DUF4254"/>
</dbReference>